<dbReference type="Proteomes" id="UP000053201">
    <property type="component" value="Unassembled WGS sequence"/>
</dbReference>
<dbReference type="PANTHER" id="PTHR37563">
    <property type="entry name" value="PHYTANOYL-COA DIOXYGENASE FAMILY PROTEIN (AFU_ORTHOLOGUE AFUA_2G03330)"/>
    <property type="match status" value="1"/>
</dbReference>
<evidence type="ECO:0000313" key="2">
    <source>
        <dbReference type="Proteomes" id="UP000053201"/>
    </source>
</evidence>
<dbReference type="PANTHER" id="PTHR37563:SF2">
    <property type="entry name" value="PHYTANOYL-COA DIOXYGENASE FAMILY PROTEIN (AFU_ORTHOLOGUE AFUA_2G03330)"/>
    <property type="match status" value="1"/>
</dbReference>
<dbReference type="OrthoDB" id="420046at2759"/>
<dbReference type="Gene3D" id="2.60.120.620">
    <property type="entry name" value="q2cbj1_9rhob like domain"/>
    <property type="match status" value="1"/>
</dbReference>
<dbReference type="EMBL" id="KQ257452">
    <property type="protein sequence ID" value="KND03067.1"/>
    <property type="molecule type" value="Genomic_DNA"/>
</dbReference>
<reference evidence="1 2" key="1">
    <citation type="submission" date="2009-08" db="EMBL/GenBank/DDBJ databases">
        <title>The Genome Sequence of Spizellomyces punctatus strain DAOM BR117.</title>
        <authorList>
            <consortium name="The Broad Institute Genome Sequencing Platform"/>
            <person name="Russ C."/>
            <person name="Cuomo C."/>
            <person name="Shea T."/>
            <person name="Young S.K."/>
            <person name="Zeng Q."/>
            <person name="Koehrsen M."/>
            <person name="Haas B."/>
            <person name="Borodovsky M."/>
            <person name="Guigo R."/>
            <person name="Alvarado L."/>
            <person name="Berlin A."/>
            <person name="Bochicchio J."/>
            <person name="Borenstein D."/>
            <person name="Chapman S."/>
            <person name="Chen Z."/>
            <person name="Engels R."/>
            <person name="Freedman E."/>
            <person name="Gellesch M."/>
            <person name="Goldberg J."/>
            <person name="Griggs A."/>
            <person name="Gujja S."/>
            <person name="Heiman D."/>
            <person name="Hepburn T."/>
            <person name="Howarth C."/>
            <person name="Jen D."/>
            <person name="Larson L."/>
            <person name="Lewis B."/>
            <person name="Mehta T."/>
            <person name="Park D."/>
            <person name="Pearson M."/>
            <person name="Roberts A."/>
            <person name="Saif S."/>
            <person name="Shenoy N."/>
            <person name="Sisk P."/>
            <person name="Stolte C."/>
            <person name="Sykes S."/>
            <person name="Thomson T."/>
            <person name="Walk T."/>
            <person name="White J."/>
            <person name="Yandava C."/>
            <person name="Burger G."/>
            <person name="Gray M.W."/>
            <person name="Holland P.W.H."/>
            <person name="King N."/>
            <person name="Lang F.B.F."/>
            <person name="Roger A.J."/>
            <person name="Ruiz-Trillo I."/>
            <person name="Lander E."/>
            <person name="Nusbaum C."/>
        </authorList>
    </citation>
    <scope>NUCLEOTIDE SEQUENCE [LARGE SCALE GENOMIC DNA]</scope>
    <source>
        <strain evidence="1 2">DAOM BR117</strain>
    </source>
</reference>
<evidence type="ECO:0000313" key="1">
    <source>
        <dbReference type="EMBL" id="KND03067.1"/>
    </source>
</evidence>
<organism evidence="1 2">
    <name type="scientific">Spizellomyces punctatus (strain DAOM BR117)</name>
    <dbReference type="NCBI Taxonomy" id="645134"/>
    <lineage>
        <taxon>Eukaryota</taxon>
        <taxon>Fungi</taxon>
        <taxon>Fungi incertae sedis</taxon>
        <taxon>Chytridiomycota</taxon>
        <taxon>Chytridiomycota incertae sedis</taxon>
        <taxon>Chytridiomycetes</taxon>
        <taxon>Spizellomycetales</taxon>
        <taxon>Spizellomycetaceae</taxon>
        <taxon>Spizellomyces</taxon>
    </lineage>
</organism>
<dbReference type="eggNOG" id="ENOG502S2M6">
    <property type="taxonomic scope" value="Eukaryota"/>
</dbReference>
<dbReference type="InParanoid" id="A0A0L0HPR4"/>
<proteinExistence type="predicted"/>
<dbReference type="InterPro" id="IPR008775">
    <property type="entry name" value="Phytyl_CoA_dOase-like"/>
</dbReference>
<dbReference type="VEuPathDB" id="FungiDB:SPPG_02132"/>
<gene>
    <name evidence="1" type="ORF">SPPG_02132</name>
</gene>
<name>A0A0L0HPR4_SPIPD</name>
<dbReference type="InterPro" id="IPR051961">
    <property type="entry name" value="Fungal_Metabolite_Diox"/>
</dbReference>
<dbReference type="GeneID" id="27685745"/>
<evidence type="ECO:0008006" key="3">
    <source>
        <dbReference type="Google" id="ProtNLM"/>
    </source>
</evidence>
<protein>
    <recommendedName>
        <fullName evidence="3">Fe2OG dioxygenase domain-containing protein</fullName>
    </recommendedName>
</protein>
<dbReference type="OMA" id="CINDITH"/>
<accession>A0A0L0HPR4</accession>
<dbReference type="Pfam" id="PF05721">
    <property type="entry name" value="PhyH"/>
    <property type="match status" value="1"/>
</dbReference>
<dbReference type="RefSeq" id="XP_016611106.1">
    <property type="nucleotide sequence ID" value="XM_016750435.1"/>
</dbReference>
<keyword evidence="2" id="KW-1185">Reference proteome</keyword>
<sequence length="329" mass="35945">MAVYYVIGITVPDLADQEIWKVPVLDLNNAGIQVHSEKVHDGVLLLECSTEDHNETHLLGALQSIPAVSDVEIYVSAPCRIPIKKWELASLDLGAAGQELFAETGLGIYRRGISKEQLIALEEICNSRIADAHSRLQSHHDIDVGSQQFAFKELGSRGKQRFDLILPENNAAIGQVVQSGPWVPLIRKVLNLTDTATPLPCLVSVVYSLPGADIQSWHADGPPSRPPSRPYAVCVFLPLIDLTCETGFTQFWPGSHKDAGLLGFGPAAEVCGATVDGMVSKGDAVIYDYGLLHRGMGNTSNLRRPVVQMVYHVPGWQDRKNYGRESLFS</sequence>
<dbReference type="AlphaFoldDB" id="A0A0L0HPR4"/>
<dbReference type="SUPFAM" id="SSF51197">
    <property type="entry name" value="Clavaminate synthase-like"/>
    <property type="match status" value="1"/>
</dbReference>